<sequence length="99" mass="11418">MTFNFLRERLGNDHEFKSFLNIMSMHRKKGKGIKQVYQEDLLDEFNFGFLPVGTIDLSNRPDDKSKKHVLKKTIGTGRSHDEDPKDGKGEVPPRKVSLM</sequence>
<feature type="compositionally biased region" description="Basic and acidic residues" evidence="1">
    <location>
        <begin position="78"/>
        <end position="93"/>
    </location>
</feature>
<protein>
    <submittedName>
        <fullName evidence="2">Uncharacterized protein</fullName>
    </submittedName>
</protein>
<evidence type="ECO:0000256" key="1">
    <source>
        <dbReference type="SAM" id="MobiDB-lite"/>
    </source>
</evidence>
<proteinExistence type="predicted"/>
<gene>
    <name evidence="2" type="ORF">HAX54_002759</name>
</gene>
<accession>A0ABS8WW53</accession>
<dbReference type="EMBL" id="JACEIK010011227">
    <property type="protein sequence ID" value="MCE3215542.1"/>
    <property type="molecule type" value="Genomic_DNA"/>
</dbReference>
<comment type="caution">
    <text evidence="2">The sequence shown here is derived from an EMBL/GenBank/DDBJ whole genome shotgun (WGS) entry which is preliminary data.</text>
</comment>
<name>A0ABS8WW53_DATST</name>
<reference evidence="2 3" key="1">
    <citation type="journal article" date="2021" name="BMC Genomics">
        <title>Datura genome reveals duplications of psychoactive alkaloid biosynthetic genes and high mutation rate following tissue culture.</title>
        <authorList>
            <person name="Rajewski A."/>
            <person name="Carter-House D."/>
            <person name="Stajich J."/>
            <person name="Litt A."/>
        </authorList>
    </citation>
    <scope>NUCLEOTIDE SEQUENCE [LARGE SCALE GENOMIC DNA]</scope>
    <source>
        <strain evidence="2">AR-01</strain>
    </source>
</reference>
<keyword evidence="3" id="KW-1185">Reference proteome</keyword>
<dbReference type="Proteomes" id="UP000823775">
    <property type="component" value="Unassembled WGS sequence"/>
</dbReference>
<feature type="region of interest" description="Disordered" evidence="1">
    <location>
        <begin position="59"/>
        <end position="99"/>
    </location>
</feature>
<evidence type="ECO:0000313" key="3">
    <source>
        <dbReference type="Proteomes" id="UP000823775"/>
    </source>
</evidence>
<organism evidence="2 3">
    <name type="scientific">Datura stramonium</name>
    <name type="common">Jimsonweed</name>
    <name type="synonym">Common thornapple</name>
    <dbReference type="NCBI Taxonomy" id="4076"/>
    <lineage>
        <taxon>Eukaryota</taxon>
        <taxon>Viridiplantae</taxon>
        <taxon>Streptophyta</taxon>
        <taxon>Embryophyta</taxon>
        <taxon>Tracheophyta</taxon>
        <taxon>Spermatophyta</taxon>
        <taxon>Magnoliopsida</taxon>
        <taxon>eudicotyledons</taxon>
        <taxon>Gunneridae</taxon>
        <taxon>Pentapetalae</taxon>
        <taxon>asterids</taxon>
        <taxon>lamiids</taxon>
        <taxon>Solanales</taxon>
        <taxon>Solanaceae</taxon>
        <taxon>Solanoideae</taxon>
        <taxon>Datureae</taxon>
        <taxon>Datura</taxon>
    </lineage>
</organism>
<evidence type="ECO:0000313" key="2">
    <source>
        <dbReference type="EMBL" id="MCE3215542.1"/>
    </source>
</evidence>